<dbReference type="GO" id="GO:0022857">
    <property type="term" value="F:transmembrane transporter activity"/>
    <property type="evidence" value="ECO:0007669"/>
    <property type="project" value="InterPro"/>
</dbReference>
<evidence type="ECO:0000313" key="10">
    <source>
        <dbReference type="Proteomes" id="UP000250179"/>
    </source>
</evidence>
<organism evidence="9 10">
    <name type="scientific">Thermococcus profundus</name>
    <dbReference type="NCBI Taxonomy" id="49899"/>
    <lineage>
        <taxon>Archaea</taxon>
        <taxon>Methanobacteriati</taxon>
        <taxon>Methanobacteriota</taxon>
        <taxon>Thermococci</taxon>
        <taxon>Thermococcales</taxon>
        <taxon>Thermococcaceae</taxon>
        <taxon>Thermococcus</taxon>
    </lineage>
</organism>
<feature type="transmembrane region" description="Helical" evidence="8">
    <location>
        <begin position="265"/>
        <end position="293"/>
    </location>
</feature>
<dbReference type="PANTHER" id="PTHR30472:SF25">
    <property type="entry name" value="ABC TRANSPORTER PERMEASE PROTEIN MJ0876-RELATED"/>
    <property type="match status" value="1"/>
</dbReference>
<evidence type="ECO:0000256" key="1">
    <source>
        <dbReference type="ARBA" id="ARBA00004651"/>
    </source>
</evidence>
<feature type="transmembrane region" description="Helical" evidence="8">
    <location>
        <begin position="333"/>
        <end position="351"/>
    </location>
</feature>
<dbReference type="GeneID" id="33319183"/>
<dbReference type="GO" id="GO:0005886">
    <property type="term" value="C:plasma membrane"/>
    <property type="evidence" value="ECO:0007669"/>
    <property type="project" value="UniProtKB-SubCell"/>
</dbReference>
<dbReference type="PANTHER" id="PTHR30472">
    <property type="entry name" value="FERRIC ENTEROBACTIN TRANSPORT SYSTEM PERMEASE PROTEIN"/>
    <property type="match status" value="1"/>
</dbReference>
<evidence type="ECO:0000256" key="7">
    <source>
        <dbReference type="ARBA" id="ARBA00023136"/>
    </source>
</evidence>
<feature type="transmembrane region" description="Helical" evidence="8">
    <location>
        <begin position="95"/>
        <end position="115"/>
    </location>
</feature>
<dbReference type="Gene3D" id="1.10.3470.10">
    <property type="entry name" value="ABC transporter involved in vitamin B12 uptake, BtuC"/>
    <property type="match status" value="1"/>
</dbReference>
<dbReference type="AlphaFoldDB" id="A0A2Z2MIA7"/>
<dbReference type="RefSeq" id="WP_088857427.1">
    <property type="nucleotide sequence ID" value="NZ_CP014862.1"/>
</dbReference>
<dbReference type="InterPro" id="IPR000522">
    <property type="entry name" value="ABC_transptr_permease_BtuC"/>
</dbReference>
<dbReference type="KEGG" id="tprf:A3L09_02190"/>
<evidence type="ECO:0000256" key="4">
    <source>
        <dbReference type="ARBA" id="ARBA00022475"/>
    </source>
</evidence>
<dbReference type="EMBL" id="CP014862">
    <property type="protein sequence ID" value="ASJ02161.1"/>
    <property type="molecule type" value="Genomic_DNA"/>
</dbReference>
<keyword evidence="3" id="KW-0813">Transport</keyword>
<dbReference type="Proteomes" id="UP000250179">
    <property type="component" value="Chromosome"/>
</dbReference>
<evidence type="ECO:0000313" key="9">
    <source>
        <dbReference type="EMBL" id="ASJ02161.1"/>
    </source>
</evidence>
<protein>
    <submittedName>
        <fullName evidence="9">Iron ABC transporter</fullName>
    </submittedName>
</protein>
<evidence type="ECO:0000256" key="3">
    <source>
        <dbReference type="ARBA" id="ARBA00022448"/>
    </source>
</evidence>
<dbReference type="Pfam" id="PF01032">
    <property type="entry name" value="FecCD"/>
    <property type="match status" value="1"/>
</dbReference>
<evidence type="ECO:0000256" key="6">
    <source>
        <dbReference type="ARBA" id="ARBA00022989"/>
    </source>
</evidence>
<dbReference type="CDD" id="cd06550">
    <property type="entry name" value="TM_ABC_iron-siderophores_like"/>
    <property type="match status" value="1"/>
</dbReference>
<reference evidence="9 10" key="1">
    <citation type="submission" date="2016-03" db="EMBL/GenBank/DDBJ databases">
        <title>Complete genome sequence of Thermococcus profundus strain DT5432.</title>
        <authorList>
            <person name="Oger P.M."/>
        </authorList>
    </citation>
    <scope>NUCLEOTIDE SEQUENCE [LARGE SCALE GENOMIC DNA]</scope>
    <source>
        <strain evidence="9 10">DT 5432</strain>
    </source>
</reference>
<gene>
    <name evidence="9" type="ORF">A3L09_02190</name>
</gene>
<feature type="transmembrane region" description="Helical" evidence="8">
    <location>
        <begin position="177"/>
        <end position="199"/>
    </location>
</feature>
<feature type="transmembrane region" description="Helical" evidence="8">
    <location>
        <begin position="305"/>
        <end position="327"/>
    </location>
</feature>
<dbReference type="InterPro" id="IPR037294">
    <property type="entry name" value="ABC_BtuC-like"/>
</dbReference>
<keyword evidence="4" id="KW-1003">Cell membrane</keyword>
<sequence>MRKWLATLIMLSLLSIFLGVYVGSVSVGPETVTSGIVHGVKTTLAGWLSSLSERLGSSLHSGTLMRLSSSLRDVAKEKPPRYFVIVWSLRLPRVLLAYLVGLSLASAGVASQALFKNPMADPYIIGVSGGASVGAALGMIYAPNYVSIFSFLFALAAVYVVYSVARVDGRIPIDTLLLAGVAFGFMAGAVTSYLVLTLGPKAHLTQMWLLGSFNDATWADVRDVFIVSLAGLSFLLWKWRELNLLLFGEESVALGLDVERFRKEVILVITVMSGVAVATSGIIGFIGLVGPHIARLLVGPNHRRLTINAALLGGILMVLADLVARIIARPTEIPVGIVTAMMGGPFFLYLLRKHKRGEMRL</sequence>
<feature type="transmembrane region" description="Helical" evidence="8">
    <location>
        <begin position="122"/>
        <end position="142"/>
    </location>
</feature>
<keyword evidence="10" id="KW-1185">Reference proteome</keyword>
<feature type="transmembrane region" description="Helical" evidence="8">
    <location>
        <begin position="148"/>
        <end position="165"/>
    </location>
</feature>
<comment type="similarity">
    <text evidence="2">Belongs to the binding-protein-dependent transport system permease family. FecCD subfamily.</text>
</comment>
<evidence type="ECO:0000256" key="2">
    <source>
        <dbReference type="ARBA" id="ARBA00007935"/>
    </source>
</evidence>
<evidence type="ECO:0000256" key="8">
    <source>
        <dbReference type="SAM" id="Phobius"/>
    </source>
</evidence>
<keyword evidence="7 8" id="KW-0472">Membrane</keyword>
<evidence type="ECO:0000256" key="5">
    <source>
        <dbReference type="ARBA" id="ARBA00022692"/>
    </source>
</evidence>
<proteinExistence type="inferred from homology"/>
<keyword evidence="5 8" id="KW-0812">Transmembrane</keyword>
<comment type="subcellular location">
    <subcellularLocation>
        <location evidence="1">Cell membrane</location>
        <topology evidence="1">Multi-pass membrane protein</topology>
    </subcellularLocation>
</comment>
<accession>A0A2Z2MIA7</accession>
<dbReference type="SUPFAM" id="SSF81345">
    <property type="entry name" value="ABC transporter involved in vitamin B12 uptake, BtuC"/>
    <property type="match status" value="1"/>
</dbReference>
<keyword evidence="6 8" id="KW-1133">Transmembrane helix</keyword>
<dbReference type="OrthoDB" id="57034at2157"/>
<name>A0A2Z2MIA7_THEPR</name>